<organism evidence="2">
    <name type="scientific">Arion vulgaris</name>
    <dbReference type="NCBI Taxonomy" id="1028688"/>
    <lineage>
        <taxon>Eukaryota</taxon>
        <taxon>Metazoa</taxon>
        <taxon>Spiralia</taxon>
        <taxon>Lophotrochozoa</taxon>
        <taxon>Mollusca</taxon>
        <taxon>Gastropoda</taxon>
        <taxon>Heterobranchia</taxon>
        <taxon>Euthyneura</taxon>
        <taxon>Panpulmonata</taxon>
        <taxon>Eupulmonata</taxon>
        <taxon>Stylommatophora</taxon>
        <taxon>Helicina</taxon>
        <taxon>Arionoidea</taxon>
        <taxon>Arionidae</taxon>
        <taxon>Arion</taxon>
    </lineage>
</organism>
<sequence length="70" mass="7530">MAMIVAVLLDTLEATVSTTSTLVILILVSMVLHASTVAAPISAIVLMVLLDQDVRLLWIGAARIRVKMEQ</sequence>
<reference evidence="2" key="1">
    <citation type="submission" date="2014-12" db="EMBL/GenBank/DDBJ databases">
        <title>Insight into the proteome of Arion vulgaris.</title>
        <authorList>
            <person name="Aradska J."/>
            <person name="Bulat T."/>
            <person name="Smidak R."/>
            <person name="Sarate P."/>
            <person name="Gangsoo J."/>
            <person name="Sialana F."/>
            <person name="Bilban M."/>
            <person name="Lubec G."/>
        </authorList>
    </citation>
    <scope>NUCLEOTIDE SEQUENCE</scope>
    <source>
        <tissue evidence="2">Skin</tissue>
    </source>
</reference>
<keyword evidence="1" id="KW-1133">Transmembrane helix</keyword>
<accession>A0A0B7BXS4</accession>
<name>A0A0B7BXS4_9EUPU</name>
<dbReference type="EMBL" id="HACG01050075">
    <property type="protein sequence ID" value="CEK96940.1"/>
    <property type="molecule type" value="Transcribed_RNA"/>
</dbReference>
<dbReference type="AlphaFoldDB" id="A0A0B7BXS4"/>
<evidence type="ECO:0000313" key="2">
    <source>
        <dbReference type="EMBL" id="CEK96940.1"/>
    </source>
</evidence>
<feature type="non-terminal residue" evidence="2">
    <location>
        <position position="70"/>
    </location>
</feature>
<protein>
    <submittedName>
        <fullName evidence="2">Uncharacterized protein</fullName>
    </submittedName>
</protein>
<evidence type="ECO:0000256" key="1">
    <source>
        <dbReference type="SAM" id="Phobius"/>
    </source>
</evidence>
<keyword evidence="1" id="KW-0812">Transmembrane</keyword>
<feature type="transmembrane region" description="Helical" evidence="1">
    <location>
        <begin position="24"/>
        <end position="50"/>
    </location>
</feature>
<gene>
    <name evidence="2" type="primary">ORF214085</name>
</gene>
<proteinExistence type="predicted"/>
<keyword evidence="1" id="KW-0472">Membrane</keyword>